<dbReference type="Proteomes" id="UP001239462">
    <property type="component" value="Unassembled WGS sequence"/>
</dbReference>
<reference evidence="1 2" key="1">
    <citation type="submission" date="2023-06" db="EMBL/GenBank/DDBJ databases">
        <title>Roseiconus lacunae JC819 isolated from Gulf of Mannar region, Tamil Nadu.</title>
        <authorList>
            <person name="Pk S."/>
            <person name="Ch S."/>
            <person name="Ch V.R."/>
        </authorList>
    </citation>
    <scope>NUCLEOTIDE SEQUENCE [LARGE SCALE GENOMIC DNA]</scope>
    <source>
        <strain evidence="1 2">JC819</strain>
    </source>
</reference>
<sequence>MINRLITEMSVGATKATQRSTNEFPPALFQDEVTETEDINPVTGMT</sequence>
<evidence type="ECO:0000313" key="2">
    <source>
        <dbReference type="Proteomes" id="UP001239462"/>
    </source>
</evidence>
<accession>A0ABT7PEL6</accession>
<gene>
    <name evidence="1" type="ORF">QTN89_04775</name>
</gene>
<organism evidence="1 2">
    <name type="scientific">Roseiconus lacunae</name>
    <dbReference type="NCBI Taxonomy" id="2605694"/>
    <lineage>
        <taxon>Bacteria</taxon>
        <taxon>Pseudomonadati</taxon>
        <taxon>Planctomycetota</taxon>
        <taxon>Planctomycetia</taxon>
        <taxon>Pirellulales</taxon>
        <taxon>Pirellulaceae</taxon>
        <taxon>Roseiconus</taxon>
    </lineage>
</organism>
<protein>
    <submittedName>
        <fullName evidence="1">Uncharacterized protein</fullName>
    </submittedName>
</protein>
<dbReference type="EMBL" id="JASZZN010000003">
    <property type="protein sequence ID" value="MDM4014734.1"/>
    <property type="molecule type" value="Genomic_DNA"/>
</dbReference>
<comment type="caution">
    <text evidence="1">The sequence shown here is derived from an EMBL/GenBank/DDBJ whole genome shotgun (WGS) entry which is preliminary data.</text>
</comment>
<keyword evidence="2" id="KW-1185">Reference proteome</keyword>
<evidence type="ECO:0000313" key="1">
    <source>
        <dbReference type="EMBL" id="MDM4014734.1"/>
    </source>
</evidence>
<name>A0ABT7PEL6_9BACT</name>
<proteinExistence type="predicted"/>
<dbReference type="RefSeq" id="WP_289162397.1">
    <property type="nucleotide sequence ID" value="NZ_JASZZN010000003.1"/>
</dbReference>